<dbReference type="PANTHER" id="PTHR43094:SF1">
    <property type="entry name" value="AMINOTRANSFERASE CLASS-III"/>
    <property type="match status" value="1"/>
</dbReference>
<comment type="similarity">
    <text evidence="2 6">Belongs to the class-III pyridoxal-phosphate-dependent aminotransferase family.</text>
</comment>
<dbReference type="InterPro" id="IPR015421">
    <property type="entry name" value="PyrdxlP-dep_Trfase_major"/>
</dbReference>
<dbReference type="EMBL" id="CAAJGR010000077">
    <property type="protein sequence ID" value="VHO02814.1"/>
    <property type="molecule type" value="Genomic_DNA"/>
</dbReference>
<accession>A0A486XJV8</accession>
<evidence type="ECO:0000256" key="6">
    <source>
        <dbReference type="RuleBase" id="RU003560"/>
    </source>
</evidence>
<keyword evidence="4 7" id="KW-0808">Transferase</keyword>
<dbReference type="AlphaFoldDB" id="A0A486XJV8"/>
<dbReference type="CDD" id="cd00610">
    <property type="entry name" value="OAT_like"/>
    <property type="match status" value="1"/>
</dbReference>
<organism evidence="7">
    <name type="scientific">Rheinheimera sp. BAL341</name>
    <dbReference type="NCBI Taxonomy" id="1708203"/>
    <lineage>
        <taxon>Bacteria</taxon>
        <taxon>Pseudomonadati</taxon>
        <taxon>Pseudomonadota</taxon>
        <taxon>Gammaproteobacteria</taxon>
        <taxon>Chromatiales</taxon>
        <taxon>Chromatiaceae</taxon>
        <taxon>Rheinheimera</taxon>
    </lineage>
</organism>
<dbReference type="InterPro" id="IPR049704">
    <property type="entry name" value="Aminotrans_3_PPA_site"/>
</dbReference>
<evidence type="ECO:0000256" key="3">
    <source>
        <dbReference type="ARBA" id="ARBA00022576"/>
    </source>
</evidence>
<comment type="cofactor">
    <cofactor evidence="1">
        <name>pyridoxal 5'-phosphate</name>
        <dbReference type="ChEBI" id="CHEBI:597326"/>
    </cofactor>
</comment>
<sequence>MNKPFDTAELTRLDQQHFTHPWTVFDVFTEQGALPISSGEGCYIEDTNGRRYLDAVGGLWCTNIGLGRTEMADAIAAQCRQLAFANPFVDMTNVPATLLAAKLAGLAPGDLNHVIFTCGGSTAVDSSYRLIQYYQNCRGKPEKKHIISRKNSYHGSTYLSMSIGGKAGDHPPEFDFISDTIHHISCPNYYRAPQGLTEAQYLRFLLDELEQTILRIGPDKVAAFYAEPVFGAGGVIVPPQGYHQATFDICRKYDVLYVSDEVVTAFGRLGHWFASKEVFDIEPDIIITAKGLTSGYQPLGACIYSDRIHQEISEPGHGRCFAHGFTYSGHPVACAAALKNIEIIQREQLLERVQQLGPYFQQQMKTLEDLPIVGQVRGMQLMVCVENVRCKKTKALFPEELDIGKRIADHAETLGLIVRPIVHLNVMSPPLTISRSQIDDIVATLRKAIELTIDDLYAEGHLVRQHDPLPANSICA</sequence>
<keyword evidence="5 6" id="KW-0663">Pyridoxal phosphate</keyword>
<dbReference type="FunFam" id="3.40.640.10:FF:000014">
    <property type="entry name" value="Adenosylmethionine-8-amino-7-oxononanoate aminotransferase, probable"/>
    <property type="match status" value="1"/>
</dbReference>
<evidence type="ECO:0000256" key="4">
    <source>
        <dbReference type="ARBA" id="ARBA00022679"/>
    </source>
</evidence>
<dbReference type="GO" id="GO:0030170">
    <property type="term" value="F:pyridoxal phosphate binding"/>
    <property type="evidence" value="ECO:0007669"/>
    <property type="project" value="InterPro"/>
</dbReference>
<dbReference type="Gene3D" id="3.40.640.10">
    <property type="entry name" value="Type I PLP-dependent aspartate aminotransferase-like (Major domain)"/>
    <property type="match status" value="1"/>
</dbReference>
<proteinExistence type="inferred from homology"/>
<reference evidence="7" key="1">
    <citation type="submission" date="2019-04" db="EMBL/GenBank/DDBJ databases">
        <authorList>
            <person name="Brambilla D."/>
        </authorList>
    </citation>
    <scope>NUCLEOTIDE SEQUENCE</scope>
    <source>
        <strain evidence="7">BAL1</strain>
    </source>
</reference>
<evidence type="ECO:0000256" key="2">
    <source>
        <dbReference type="ARBA" id="ARBA00008954"/>
    </source>
</evidence>
<keyword evidence="3 7" id="KW-0032">Aminotransferase</keyword>
<dbReference type="PROSITE" id="PS00600">
    <property type="entry name" value="AA_TRANSFER_CLASS_3"/>
    <property type="match status" value="1"/>
</dbReference>
<evidence type="ECO:0000313" key="7">
    <source>
        <dbReference type="EMBL" id="VHO02814.1"/>
    </source>
</evidence>
<dbReference type="GO" id="GO:0005829">
    <property type="term" value="C:cytosol"/>
    <property type="evidence" value="ECO:0007669"/>
    <property type="project" value="TreeGrafter"/>
</dbReference>
<evidence type="ECO:0000256" key="1">
    <source>
        <dbReference type="ARBA" id="ARBA00001933"/>
    </source>
</evidence>
<dbReference type="InterPro" id="IPR015422">
    <property type="entry name" value="PyrdxlP-dep_Trfase_small"/>
</dbReference>
<dbReference type="NCBIfam" id="NF005447">
    <property type="entry name" value="PRK07036.1"/>
    <property type="match status" value="1"/>
</dbReference>
<dbReference type="Gene3D" id="3.90.1150.10">
    <property type="entry name" value="Aspartate Aminotransferase, domain 1"/>
    <property type="match status" value="1"/>
</dbReference>
<dbReference type="InterPro" id="IPR005814">
    <property type="entry name" value="Aminotrans_3"/>
</dbReference>
<protein>
    <submittedName>
        <fullName evidence="7">Omega-amino acid--pyruvate aminotransferase</fullName>
        <ecNumber evidence="7">2.6.1.18</ecNumber>
    </submittedName>
</protein>
<dbReference type="SUPFAM" id="SSF53383">
    <property type="entry name" value="PLP-dependent transferases"/>
    <property type="match status" value="1"/>
</dbReference>
<dbReference type="PIRSF" id="PIRSF000521">
    <property type="entry name" value="Transaminase_4ab_Lys_Orn"/>
    <property type="match status" value="1"/>
</dbReference>
<dbReference type="Pfam" id="PF00202">
    <property type="entry name" value="Aminotran_3"/>
    <property type="match status" value="1"/>
</dbReference>
<name>A0A486XJV8_9GAMM</name>
<dbReference type="EC" id="2.6.1.18" evidence="7"/>
<evidence type="ECO:0000256" key="5">
    <source>
        <dbReference type="ARBA" id="ARBA00022898"/>
    </source>
</evidence>
<keyword evidence="7" id="KW-0670">Pyruvate</keyword>
<dbReference type="GO" id="GO:0016223">
    <property type="term" value="F:beta-alanine:pyruvate transaminase activity"/>
    <property type="evidence" value="ECO:0007669"/>
    <property type="project" value="UniProtKB-EC"/>
</dbReference>
<dbReference type="InterPro" id="IPR015424">
    <property type="entry name" value="PyrdxlP-dep_Trfase"/>
</dbReference>
<dbReference type="PANTHER" id="PTHR43094">
    <property type="entry name" value="AMINOTRANSFERASE"/>
    <property type="match status" value="1"/>
</dbReference>
<gene>
    <name evidence="7" type="ORF">BAL341_1025</name>
</gene>